<dbReference type="SUPFAM" id="SSF52266">
    <property type="entry name" value="SGNH hydrolase"/>
    <property type="match status" value="2"/>
</dbReference>
<evidence type="ECO:0000313" key="3">
    <source>
        <dbReference type="Proteomes" id="UP000778797"/>
    </source>
</evidence>
<evidence type="ECO:0000313" key="2">
    <source>
        <dbReference type="EMBL" id="MCC1485295.1"/>
    </source>
</evidence>
<feature type="chain" id="PRO_5045679530" evidence="1">
    <location>
        <begin position="20"/>
        <end position="532"/>
    </location>
</feature>
<feature type="signal peptide" evidence="1">
    <location>
        <begin position="1"/>
        <end position="19"/>
    </location>
</feature>
<dbReference type="PROSITE" id="PS51257">
    <property type="entry name" value="PROKAR_LIPOPROTEIN"/>
    <property type="match status" value="1"/>
</dbReference>
<dbReference type="Gene3D" id="3.40.50.1110">
    <property type="entry name" value="SGNH hydrolase"/>
    <property type="match status" value="2"/>
</dbReference>
<reference evidence="3" key="2">
    <citation type="submission" date="2023-07" db="EMBL/GenBank/DDBJ databases">
        <title>Genome of Winogradskyella sp. E313.</title>
        <authorList>
            <person name="Zhou Y."/>
        </authorList>
    </citation>
    <scope>NUCLEOTIDE SEQUENCE [LARGE SCALE GENOMIC DNA]</scope>
    <source>
        <strain evidence="3">E313</strain>
    </source>
</reference>
<dbReference type="EMBL" id="JAFMPT010000019">
    <property type="protein sequence ID" value="MCC1485295.1"/>
    <property type="molecule type" value="Genomic_DNA"/>
</dbReference>
<evidence type="ECO:0000256" key="1">
    <source>
        <dbReference type="SAM" id="SignalP"/>
    </source>
</evidence>
<keyword evidence="3" id="KW-1185">Reference proteome</keyword>
<proteinExistence type="predicted"/>
<organism evidence="2 3">
    <name type="scientific">Winogradskyella immobilis</name>
    <dbReference type="NCBI Taxonomy" id="2816852"/>
    <lineage>
        <taxon>Bacteria</taxon>
        <taxon>Pseudomonadati</taxon>
        <taxon>Bacteroidota</taxon>
        <taxon>Flavobacteriia</taxon>
        <taxon>Flavobacteriales</taxon>
        <taxon>Flavobacteriaceae</taxon>
        <taxon>Winogradskyella</taxon>
    </lineage>
</organism>
<name>A0ABS8EQA5_9FLAO</name>
<reference evidence="3" key="1">
    <citation type="submission" date="2021-03" db="EMBL/GenBank/DDBJ databases">
        <title>Genome of Cognatishimia sp. F0-27.</title>
        <authorList>
            <person name="Ping X."/>
        </authorList>
    </citation>
    <scope>NUCLEOTIDE SEQUENCE [LARGE SCALE GENOMIC DNA]</scope>
    <source>
        <strain evidence="3">E313</strain>
    </source>
</reference>
<dbReference type="InterPro" id="IPR036514">
    <property type="entry name" value="SGNH_hydro_sf"/>
</dbReference>
<sequence length="532" mass="55466">MKTKYIWLCLLFAAFTACSDDDDNIQVDPIPELTAGNADFSSFVSIGNSLTAGFTDNALFQAGQNNSFPNLLSQRFALVGGGNFNQPLTNDNIGGLLAGGNQLPGFNPRLFFDGSGPTTLPATPTTDIFSNNPTGPFNNMGVPGATSFQVVFNGLGNPAGLQTNPPTANPYFIRMATSPNSSMLEDAIAQNPSFVSLWIGNNDVLGFATSGGDENISNITPVPLFSASLDAIMSTMSGRQGVMANIPDVTTIPFFTTVPFAPLSPADPSFGSQIPTLNTIYGALNGVFAFLQSQGLTAAAGREVVFVTDAASPVVIVDETLVDLSAQITGVLLQNPTFPDFLAQFGLPAQAAPIVANLFGSTFGQTRQANADDLLTLTSASIIGTVNQTVAGSLVQQGLPPELAGQFAVEGITSPLADRFVLLPSEQQAISDATTTFNSMIESAATAAGFAFVDANSILSGDLTSGNFTLSTELVTGGAFSLDGVHPTARGYALIANEFMRSIDATYGSNFEASENFYDIGDFPTNYSPALQ</sequence>
<gene>
    <name evidence="2" type="ORF">J1C55_11890</name>
</gene>
<comment type="caution">
    <text evidence="2">The sequence shown here is derived from an EMBL/GenBank/DDBJ whole genome shotgun (WGS) entry which is preliminary data.</text>
</comment>
<dbReference type="Proteomes" id="UP000778797">
    <property type="component" value="Unassembled WGS sequence"/>
</dbReference>
<accession>A0ABS8EQA5</accession>
<dbReference type="RefSeq" id="WP_227477787.1">
    <property type="nucleotide sequence ID" value="NZ_JAFMPT010000019.1"/>
</dbReference>
<keyword evidence="1" id="KW-0732">Signal</keyword>
<protein>
    <submittedName>
        <fullName evidence="2">G-D-S-L family lipolytic protein</fullName>
    </submittedName>
</protein>